<gene>
    <name evidence="1" type="ORF">JOC27_000654</name>
</gene>
<dbReference type="RefSeq" id="WP_205005562.1">
    <property type="nucleotide sequence ID" value="NZ_CBCRXA010000016.1"/>
</dbReference>
<evidence type="ECO:0000313" key="2">
    <source>
        <dbReference type="Proteomes" id="UP000823201"/>
    </source>
</evidence>
<keyword evidence="2" id="KW-1185">Reference proteome</keyword>
<proteinExistence type="predicted"/>
<organism evidence="1 2">
    <name type="scientific">Sporolactobacillus spathodeae</name>
    <dbReference type="NCBI Taxonomy" id="1465502"/>
    <lineage>
        <taxon>Bacteria</taxon>
        <taxon>Bacillati</taxon>
        <taxon>Bacillota</taxon>
        <taxon>Bacilli</taxon>
        <taxon>Bacillales</taxon>
        <taxon>Sporolactobacillaceae</taxon>
        <taxon>Sporolactobacillus</taxon>
    </lineage>
</organism>
<dbReference type="EMBL" id="JAFBEV010000004">
    <property type="protein sequence ID" value="MBM7657213.1"/>
    <property type="molecule type" value="Genomic_DNA"/>
</dbReference>
<comment type="caution">
    <text evidence="1">The sequence shown here is derived from an EMBL/GenBank/DDBJ whole genome shotgun (WGS) entry which is preliminary data.</text>
</comment>
<accession>A0ABS2Q617</accession>
<name>A0ABS2Q617_9BACL</name>
<dbReference type="Proteomes" id="UP000823201">
    <property type="component" value="Unassembled WGS sequence"/>
</dbReference>
<protein>
    <submittedName>
        <fullName evidence="1">Uncharacterized protein</fullName>
    </submittedName>
</protein>
<reference evidence="1 2" key="1">
    <citation type="submission" date="2021-01" db="EMBL/GenBank/DDBJ databases">
        <title>Genomic Encyclopedia of Type Strains, Phase IV (KMG-IV): sequencing the most valuable type-strain genomes for metagenomic binning, comparative biology and taxonomic classification.</title>
        <authorList>
            <person name="Goeker M."/>
        </authorList>
    </citation>
    <scope>NUCLEOTIDE SEQUENCE [LARGE SCALE GENOMIC DNA]</scope>
    <source>
        <strain evidence="1 2">DSM 100968</strain>
    </source>
</reference>
<evidence type="ECO:0000313" key="1">
    <source>
        <dbReference type="EMBL" id="MBM7657213.1"/>
    </source>
</evidence>
<sequence length="106" mass="12412">MADDEEKTYFETTDIRRIVKDLFRRMETVLEMSGFDIASGLHEPYSEDITFYFETKKSIREPFTDPVNGGGGRKDNQIYQLTIYTGDGITEGKIKDILEKFIKRYH</sequence>